<feature type="domain" description="Amine oxidase" evidence="1">
    <location>
        <begin position="17"/>
        <end position="286"/>
    </location>
</feature>
<dbReference type="GO" id="GO:0016491">
    <property type="term" value="F:oxidoreductase activity"/>
    <property type="evidence" value="ECO:0007669"/>
    <property type="project" value="InterPro"/>
</dbReference>
<dbReference type="EMBL" id="MLYP01000078">
    <property type="protein sequence ID" value="OIJ86258.1"/>
    <property type="molecule type" value="Genomic_DNA"/>
</dbReference>
<dbReference type="AlphaFoldDB" id="A0A1S2NXP2"/>
<protein>
    <submittedName>
        <fullName evidence="2">Amine oxidase</fullName>
    </submittedName>
</protein>
<evidence type="ECO:0000313" key="3">
    <source>
        <dbReference type="Proteomes" id="UP000179935"/>
    </source>
</evidence>
<evidence type="ECO:0000259" key="1">
    <source>
        <dbReference type="Pfam" id="PF01593"/>
    </source>
</evidence>
<proteinExistence type="predicted"/>
<reference evidence="2 3" key="1">
    <citation type="submission" date="2016-10" db="EMBL/GenBank/DDBJ databases">
        <title>Genome sequence of Streptomyces sp. MUSC 93.</title>
        <authorList>
            <person name="Lee L.-H."/>
            <person name="Ser H.-L."/>
            <person name="Law J.W.-F."/>
        </authorList>
    </citation>
    <scope>NUCLEOTIDE SEQUENCE [LARGE SCALE GENOMIC DNA]</scope>
    <source>
        <strain evidence="2 3">MUSC 93</strain>
    </source>
</reference>
<dbReference type="Gene3D" id="1.10.405.20">
    <property type="match status" value="1"/>
</dbReference>
<dbReference type="Gene3D" id="3.50.50.60">
    <property type="entry name" value="FAD/NAD(P)-binding domain"/>
    <property type="match status" value="1"/>
</dbReference>
<accession>A0A1S2NXP2</accession>
<dbReference type="InterPro" id="IPR036188">
    <property type="entry name" value="FAD/NAD-bd_sf"/>
</dbReference>
<keyword evidence="3" id="KW-1185">Reference proteome</keyword>
<dbReference type="InterPro" id="IPR002937">
    <property type="entry name" value="Amino_oxidase"/>
</dbReference>
<dbReference type="PANTHER" id="PTHR42923">
    <property type="entry name" value="PROTOPORPHYRINOGEN OXIDASE"/>
    <property type="match status" value="1"/>
</dbReference>
<sequence>MPENDSPRVAVIGAGPAGISAAYRLRDRARITVFEREPRPGGHANTVEVEEDGRVIGLDTAFIVFNPRFYPRLCAFFGELGVETVVHPGGFEFFDLDSGLEFGTEEMELDEAAIEARYAAAYPEFPDVWREVGRFHAESRRDFSRGRADMSLGEYLDRNGYSTAFRHSYLIMLCSAVWSVPAELIWEMPAATVIAFFVGHDEGGLGGRRVDWRTVGGGSISYVRKALAAIGPDLRVSEPAVRVRQEEDGVVVTTANGAATFDYVVLATHADEAFALLENPTDAQRAAVEGVRYSASRVVLHRDASLMPSDRERWGAWNYGKKTVDGETRCFVTYYLNRLQDFTASQDYFVTLDPPRPPAEDLVIASFDYTHPVIDMALRERQSVIHAANEGTRVKLCGSYFHSKELGPDLIGSHEAAFSAGAEAAARILDELS</sequence>
<dbReference type="SUPFAM" id="SSF51905">
    <property type="entry name" value="FAD/NAD(P)-binding domain"/>
    <property type="match status" value="1"/>
</dbReference>
<dbReference type="Gene3D" id="3.30.70.1990">
    <property type="match status" value="1"/>
</dbReference>
<gene>
    <name evidence="2" type="ORF">BIV24_26765</name>
</gene>
<dbReference type="Proteomes" id="UP000179935">
    <property type="component" value="Unassembled WGS sequence"/>
</dbReference>
<comment type="caution">
    <text evidence="2">The sequence shown here is derived from an EMBL/GenBank/DDBJ whole genome shotgun (WGS) entry which is preliminary data.</text>
</comment>
<evidence type="ECO:0000313" key="2">
    <source>
        <dbReference type="EMBL" id="OIJ86258.1"/>
    </source>
</evidence>
<dbReference type="OrthoDB" id="20837at2"/>
<name>A0A1S2NXP2_9ACTN</name>
<dbReference type="STRING" id="1428652.BIV24_26765"/>
<dbReference type="Pfam" id="PF01593">
    <property type="entry name" value="Amino_oxidase"/>
    <property type="match status" value="1"/>
</dbReference>
<organism evidence="2 3">
    <name type="scientific">Streptomyces colonosanans</name>
    <dbReference type="NCBI Taxonomy" id="1428652"/>
    <lineage>
        <taxon>Bacteria</taxon>
        <taxon>Bacillati</taxon>
        <taxon>Actinomycetota</taxon>
        <taxon>Actinomycetes</taxon>
        <taxon>Kitasatosporales</taxon>
        <taxon>Streptomycetaceae</taxon>
        <taxon>Streptomyces</taxon>
    </lineage>
</organism>
<dbReference type="RefSeq" id="WP_071369031.1">
    <property type="nucleotide sequence ID" value="NZ_MLYP01000078.1"/>
</dbReference>
<dbReference type="InterPro" id="IPR050464">
    <property type="entry name" value="Zeta_carotene_desat/Oxidored"/>
</dbReference>
<dbReference type="PANTHER" id="PTHR42923:SF17">
    <property type="entry name" value="AMINE OXIDASE DOMAIN-CONTAINING PROTEIN"/>
    <property type="match status" value="1"/>
</dbReference>